<dbReference type="OrthoDB" id="10311717at2759"/>
<dbReference type="STRING" id="644223.C4R8Y3"/>
<proteinExistence type="predicted"/>
<dbReference type="GeneID" id="8201027"/>
<dbReference type="RefSeq" id="XP_002494237.1">
    <property type="nucleotide sequence ID" value="XM_002494192.1"/>
</dbReference>
<dbReference type="Proteomes" id="UP000000314">
    <property type="component" value="Chromosome 4"/>
</dbReference>
<dbReference type="HOGENOM" id="CLU_685338_0_0_1"/>
<accession>C4R8Y3</accession>
<reference evidence="1 2" key="1">
    <citation type="journal article" date="2009" name="Nat. Biotechnol.">
        <title>Genome sequence of the recombinant protein production host Pichia pastoris.</title>
        <authorList>
            <person name="De Schutter K."/>
            <person name="Lin Y.C."/>
            <person name="Tiels P."/>
            <person name="Van Hecke A."/>
            <person name="Glinka S."/>
            <person name="Weber-Lehmann J."/>
            <person name="Rouze P."/>
            <person name="Van de Peer Y."/>
            <person name="Callewaert N."/>
        </authorList>
    </citation>
    <scope>NUCLEOTIDE SEQUENCE [LARGE SCALE GENOMIC DNA]</scope>
    <source>
        <strain evidence="2">GS115 / ATCC 20864</strain>
    </source>
</reference>
<name>C4R8Y3_KOMPG</name>
<dbReference type="EMBL" id="FN392322">
    <property type="protein sequence ID" value="CAY72058.1"/>
    <property type="molecule type" value="Genomic_DNA"/>
</dbReference>
<keyword evidence="2" id="KW-1185">Reference proteome</keyword>
<dbReference type="KEGG" id="ppa:PAS_chr4_0995"/>
<dbReference type="AlphaFoldDB" id="C4R8Y3"/>
<sequence length="402" mass="46132">MEETLDQLICDLDQFRLQKIQNESMFKQLNSNDKNVLNLIQTNNSELSVQKYNGLSCVMSELGSNRQNIIKLNLDHLDNIFNLKSLSEEVDSLRLRYQRVLRQHFPEVSETGCFDDTSIKSLEHTKDLGRESDIKYLLSGRLTQDQVGLQVTLEDQMDKEEANLTREHFKQIELCIINQVEKLLTTLDQCRDPDKIKINRLKNSVIDTSCTFIEYIQSHVDDAKYYPSFYNNLAQLSRIKSRISLEYGELKNCVLTETQLQQLESKSWGILIKCLQVTLKDTDLEQKGSELRLTASQARVLGQAYAQMAHILLERASRTMKQQSTANYPYLDSILTLASYLLYLSGNFGNIVSKVVSINVNPYAKLCQGVFRESLLREMTDVYINSCESREKVPTTCLMDGG</sequence>
<evidence type="ECO:0000313" key="1">
    <source>
        <dbReference type="EMBL" id="CAY72058.1"/>
    </source>
</evidence>
<organism evidence="1 2">
    <name type="scientific">Komagataella phaffii (strain GS115 / ATCC 20864)</name>
    <name type="common">Yeast</name>
    <name type="synonym">Pichia pastoris</name>
    <dbReference type="NCBI Taxonomy" id="644223"/>
    <lineage>
        <taxon>Eukaryota</taxon>
        <taxon>Fungi</taxon>
        <taxon>Dikarya</taxon>
        <taxon>Ascomycota</taxon>
        <taxon>Saccharomycotina</taxon>
        <taxon>Pichiomycetes</taxon>
        <taxon>Pichiales</taxon>
        <taxon>Pichiaceae</taxon>
        <taxon>Komagataella</taxon>
    </lineage>
</organism>
<protein>
    <submittedName>
        <fullName evidence="1">Uncharacterized protein</fullName>
    </submittedName>
</protein>
<dbReference type="InParanoid" id="C4R8Y3"/>
<dbReference type="eggNOG" id="KOG4555">
    <property type="taxonomic scope" value="Eukaryota"/>
</dbReference>
<evidence type="ECO:0000313" key="2">
    <source>
        <dbReference type="Proteomes" id="UP000000314"/>
    </source>
</evidence>
<gene>
    <name evidence="1" type="ordered locus">PAS_chr4_0995</name>
</gene>